<feature type="region of interest" description="Disordered" evidence="9">
    <location>
        <begin position="397"/>
        <end position="416"/>
    </location>
</feature>
<dbReference type="GO" id="GO:0030496">
    <property type="term" value="C:midbody"/>
    <property type="evidence" value="ECO:0007669"/>
    <property type="project" value="TreeGrafter"/>
</dbReference>
<keyword evidence="7" id="KW-0744">Spermatogenesis</keyword>
<evidence type="ECO:0000256" key="6">
    <source>
        <dbReference type="ARBA" id="ARBA00022833"/>
    </source>
</evidence>
<keyword evidence="6" id="KW-0862">Zinc</keyword>
<evidence type="ECO:0000256" key="8">
    <source>
        <dbReference type="SAM" id="Coils"/>
    </source>
</evidence>
<evidence type="ECO:0000259" key="11">
    <source>
        <dbReference type="PROSITE" id="PS50238"/>
    </source>
</evidence>
<keyword evidence="3" id="KW-0479">Metal-binding</keyword>
<dbReference type="SUPFAM" id="SSF48350">
    <property type="entry name" value="GTPase activation domain, GAP"/>
    <property type="match status" value="1"/>
</dbReference>
<dbReference type="AlphaFoldDB" id="A0A3Q2ECZ0"/>
<dbReference type="SMART" id="SM00324">
    <property type="entry name" value="RhoGAP"/>
    <property type="match status" value="1"/>
</dbReference>
<dbReference type="Pfam" id="PF00620">
    <property type="entry name" value="RhoGAP"/>
    <property type="match status" value="1"/>
</dbReference>
<dbReference type="GO" id="GO:0007283">
    <property type="term" value="P:spermatogenesis"/>
    <property type="evidence" value="ECO:0007669"/>
    <property type="project" value="UniProtKB-KW"/>
</dbReference>
<evidence type="ECO:0000313" key="13">
    <source>
        <dbReference type="Proteomes" id="UP000265020"/>
    </source>
</evidence>
<organism evidence="12 13">
    <name type="scientific">Cyprinodon variegatus</name>
    <name type="common">Sheepshead minnow</name>
    <dbReference type="NCBI Taxonomy" id="28743"/>
    <lineage>
        <taxon>Eukaryota</taxon>
        <taxon>Metazoa</taxon>
        <taxon>Chordata</taxon>
        <taxon>Craniata</taxon>
        <taxon>Vertebrata</taxon>
        <taxon>Euteleostomi</taxon>
        <taxon>Actinopterygii</taxon>
        <taxon>Neopterygii</taxon>
        <taxon>Teleostei</taxon>
        <taxon>Neoteleostei</taxon>
        <taxon>Acanthomorphata</taxon>
        <taxon>Ovalentaria</taxon>
        <taxon>Atherinomorphae</taxon>
        <taxon>Cyprinodontiformes</taxon>
        <taxon>Cyprinodontidae</taxon>
        <taxon>Cyprinodon</taxon>
    </lineage>
</organism>
<evidence type="ECO:0000256" key="5">
    <source>
        <dbReference type="ARBA" id="ARBA00022782"/>
    </source>
</evidence>
<dbReference type="InterPro" id="IPR046349">
    <property type="entry name" value="C1-like_sf"/>
</dbReference>
<evidence type="ECO:0000256" key="7">
    <source>
        <dbReference type="ARBA" id="ARBA00022871"/>
    </source>
</evidence>
<reference evidence="12" key="1">
    <citation type="submission" date="2025-08" db="UniProtKB">
        <authorList>
            <consortium name="Ensembl"/>
        </authorList>
    </citation>
    <scope>IDENTIFICATION</scope>
</reference>
<proteinExistence type="predicted"/>
<dbReference type="Pfam" id="PF00130">
    <property type="entry name" value="C1_1"/>
    <property type="match status" value="1"/>
</dbReference>
<protein>
    <submittedName>
        <fullName evidence="12">Si:ch1073-416j23.1</fullName>
    </submittedName>
</protein>
<keyword evidence="5" id="KW-0221">Differentiation</keyword>
<name>A0A3Q2ECZ0_CYPVA</name>
<dbReference type="PROSITE" id="PS50081">
    <property type="entry name" value="ZF_DAG_PE_2"/>
    <property type="match status" value="1"/>
</dbReference>
<evidence type="ECO:0000256" key="4">
    <source>
        <dbReference type="ARBA" id="ARBA00022771"/>
    </source>
</evidence>
<feature type="domain" description="Rho-GAP" evidence="11">
    <location>
        <begin position="242"/>
        <end position="416"/>
    </location>
</feature>
<dbReference type="Gene3D" id="1.10.555.10">
    <property type="entry name" value="Rho GTPase activation protein"/>
    <property type="match status" value="1"/>
</dbReference>
<dbReference type="CDD" id="cd20821">
    <property type="entry name" value="C1_MgcRacGAP"/>
    <property type="match status" value="1"/>
</dbReference>
<dbReference type="Ensembl" id="ENSCVAT00000031744.1">
    <property type="protein sequence ID" value="ENSCVAP00000030368.1"/>
    <property type="gene ID" value="ENSCVAG00000018940.1"/>
</dbReference>
<keyword evidence="4" id="KW-0863">Zinc-finger</keyword>
<evidence type="ECO:0000256" key="9">
    <source>
        <dbReference type="SAM" id="MobiDB-lite"/>
    </source>
</evidence>
<evidence type="ECO:0000256" key="2">
    <source>
        <dbReference type="ARBA" id="ARBA00022473"/>
    </source>
</evidence>
<keyword evidence="2" id="KW-0217">Developmental protein</keyword>
<dbReference type="GO" id="GO:0007266">
    <property type="term" value="P:Rho protein signal transduction"/>
    <property type="evidence" value="ECO:0007669"/>
    <property type="project" value="TreeGrafter"/>
</dbReference>
<dbReference type="InterPro" id="IPR008936">
    <property type="entry name" value="Rho_GTPase_activation_prot"/>
</dbReference>
<dbReference type="Proteomes" id="UP000265020">
    <property type="component" value="Unassembled WGS sequence"/>
</dbReference>
<evidence type="ECO:0000256" key="3">
    <source>
        <dbReference type="ARBA" id="ARBA00022723"/>
    </source>
</evidence>
<dbReference type="OMA" id="METQMAY"/>
<keyword evidence="8" id="KW-0175">Coiled coil</keyword>
<dbReference type="FunFam" id="3.30.60.20:FF:000033">
    <property type="entry name" value="Rac GTPase-activating protein 1"/>
    <property type="match status" value="1"/>
</dbReference>
<evidence type="ECO:0000256" key="1">
    <source>
        <dbReference type="ARBA" id="ARBA00022468"/>
    </source>
</evidence>
<dbReference type="PANTHER" id="PTHR46199">
    <property type="entry name" value="RAC GTPASE-ACTIVATING PROTEIN 1"/>
    <property type="match status" value="1"/>
</dbReference>
<dbReference type="SUPFAM" id="SSF57889">
    <property type="entry name" value="Cysteine-rich domain"/>
    <property type="match status" value="1"/>
</dbReference>
<keyword evidence="13" id="KW-1185">Reference proteome</keyword>
<dbReference type="GO" id="GO:0051256">
    <property type="term" value="P:mitotic spindle midzone assembly"/>
    <property type="evidence" value="ECO:0007669"/>
    <property type="project" value="TreeGrafter"/>
</dbReference>
<dbReference type="InterPro" id="IPR000198">
    <property type="entry name" value="RhoGAP_dom"/>
</dbReference>
<dbReference type="PANTHER" id="PTHR46199:SF2">
    <property type="entry name" value="RAC GTPASE-ACTIVATING PROTEIN 1"/>
    <property type="match status" value="1"/>
</dbReference>
<keyword evidence="1" id="KW-0343">GTPase activation</keyword>
<feature type="domain" description="Phorbol-ester/DAG-type" evidence="10">
    <location>
        <begin position="186"/>
        <end position="241"/>
    </location>
</feature>
<dbReference type="GO" id="GO:0097149">
    <property type="term" value="C:centralspindlin complex"/>
    <property type="evidence" value="ECO:0007669"/>
    <property type="project" value="TreeGrafter"/>
</dbReference>
<dbReference type="SMART" id="SM00109">
    <property type="entry name" value="C1"/>
    <property type="match status" value="1"/>
</dbReference>
<dbReference type="InterPro" id="IPR002219">
    <property type="entry name" value="PKC_DAG/PE"/>
</dbReference>
<dbReference type="PROSITE" id="PS50238">
    <property type="entry name" value="RHOGAP"/>
    <property type="match status" value="1"/>
</dbReference>
<evidence type="ECO:0000313" key="12">
    <source>
        <dbReference type="Ensembl" id="ENSCVAP00000030368.1"/>
    </source>
</evidence>
<dbReference type="GO" id="GO:0005096">
    <property type="term" value="F:GTPase activator activity"/>
    <property type="evidence" value="ECO:0007669"/>
    <property type="project" value="UniProtKB-KW"/>
</dbReference>
<dbReference type="GO" id="GO:0008270">
    <property type="term" value="F:zinc ion binding"/>
    <property type="evidence" value="ECO:0007669"/>
    <property type="project" value="UniProtKB-KW"/>
</dbReference>
<dbReference type="GO" id="GO:0000281">
    <property type="term" value="P:mitotic cytokinesis"/>
    <property type="evidence" value="ECO:0007669"/>
    <property type="project" value="TreeGrafter"/>
</dbReference>
<dbReference type="GeneTree" id="ENSGT00940000154610"/>
<feature type="coiled-coil region" evidence="8">
    <location>
        <begin position="36"/>
        <end position="63"/>
    </location>
</feature>
<dbReference type="GO" id="GO:0051233">
    <property type="term" value="C:spindle midzone"/>
    <property type="evidence" value="ECO:0007669"/>
    <property type="project" value="TreeGrafter"/>
</dbReference>
<dbReference type="Gene3D" id="3.30.60.20">
    <property type="match status" value="1"/>
</dbReference>
<sequence>FLDVVKNFEAVRKRWLHAELELKKYKELLVKSDVAKASLEIKLKHARNQLDVEMQKRHKIEADYQYLQMQLMCDILVQDSKSSACLNDEQKSILATFNHRGGNTTLHRSSLSVIDESSFLSHSDISYDCTDDDVRSSMGPVIGGPVGKRSRSGNVSAELLDRNTVEKEVETIVKASVTTPDAGQQIHMVLEFTQETPFQVIRPETCAPCGKRIRFGKMAVKCRNCQLVAHSECKQKFPNGCDSLEAFAPLTHPKIPQLIVDCVAEIERRGLQEKGLYRVPGGERPLRDLREQIRRGKPSLMLHKVHDIHVVCGLLKDFLRRLKEPLITFRLHQTFMEASMDEDNGSAVLYRAISELPKVNRDTLAFIMIHLHVMRSPHCQMDKKNIGRVFGPAIVGHSMPEPSPSTILRDSAVQPK</sequence>
<accession>A0A3Q2ECZ0</accession>
<reference evidence="12" key="2">
    <citation type="submission" date="2025-09" db="UniProtKB">
        <authorList>
            <consortium name="Ensembl"/>
        </authorList>
    </citation>
    <scope>IDENTIFICATION</scope>
</reference>
<evidence type="ECO:0000259" key="10">
    <source>
        <dbReference type="PROSITE" id="PS50081"/>
    </source>
</evidence>
<dbReference type="GO" id="GO:0005634">
    <property type="term" value="C:nucleus"/>
    <property type="evidence" value="ECO:0007669"/>
    <property type="project" value="TreeGrafter"/>
</dbReference>
<dbReference type="GO" id="GO:0032154">
    <property type="term" value="C:cleavage furrow"/>
    <property type="evidence" value="ECO:0007669"/>
    <property type="project" value="TreeGrafter"/>
</dbReference>
<dbReference type="GO" id="GO:0030154">
    <property type="term" value="P:cell differentiation"/>
    <property type="evidence" value="ECO:0007669"/>
    <property type="project" value="UniProtKB-KW"/>
</dbReference>